<keyword evidence="3" id="KW-0804">Transcription</keyword>
<dbReference type="SUPFAM" id="SSF46785">
    <property type="entry name" value="Winged helix' DNA-binding domain"/>
    <property type="match status" value="1"/>
</dbReference>
<keyword evidence="2" id="KW-0238">DNA-binding</keyword>
<evidence type="ECO:0000256" key="3">
    <source>
        <dbReference type="ARBA" id="ARBA00023163"/>
    </source>
</evidence>
<evidence type="ECO:0000313" key="5">
    <source>
        <dbReference type="EMBL" id="KAA0020963.1"/>
    </source>
</evidence>
<dbReference type="InterPro" id="IPR011663">
    <property type="entry name" value="UTRA"/>
</dbReference>
<protein>
    <submittedName>
        <fullName evidence="5">UTRA domain-containing protein</fullName>
    </submittedName>
</protein>
<accession>A0A640WJZ3</accession>
<dbReference type="AlphaFoldDB" id="A0A640WJZ3"/>
<evidence type="ECO:0000313" key="6">
    <source>
        <dbReference type="Proteomes" id="UP000466024"/>
    </source>
</evidence>
<sequence>MAQYDASDNASAEQSLSPQASRLREALLELVHGLPEKGSRRLPSERQMMLAFSTTRITLREALGQLENAGRIYRESRRGWFAAAPRLRYELLAGLPFHEMVESQQRQAMTHLLSAETVAASRGISQRLGLPESAPVYRIVRARAIDGRRVLYVEHHLRPDCFPGILSFDLEGMSLTALYRQEYAIRISRVDYELGSTVFGGPAGEALYAAPGTPAQRITRVNRDQNGRIVDCDDEYWRHDAIELTLSAVPRPG</sequence>
<organism evidence="5 6">
    <name type="scientific">Salinicola corii</name>
    <dbReference type="NCBI Taxonomy" id="2606937"/>
    <lineage>
        <taxon>Bacteria</taxon>
        <taxon>Pseudomonadati</taxon>
        <taxon>Pseudomonadota</taxon>
        <taxon>Gammaproteobacteria</taxon>
        <taxon>Oceanospirillales</taxon>
        <taxon>Halomonadaceae</taxon>
        <taxon>Salinicola</taxon>
    </lineage>
</organism>
<dbReference type="Gene3D" id="3.40.1410.10">
    <property type="entry name" value="Chorismate lyase-like"/>
    <property type="match status" value="1"/>
</dbReference>
<dbReference type="InterPro" id="IPR028978">
    <property type="entry name" value="Chorismate_lyase_/UTRA_dom_sf"/>
</dbReference>
<keyword evidence="1" id="KW-0805">Transcription regulation</keyword>
<dbReference type="InterPro" id="IPR050679">
    <property type="entry name" value="Bact_HTH_transcr_reg"/>
</dbReference>
<comment type="caution">
    <text evidence="5">The sequence shown here is derived from an EMBL/GenBank/DDBJ whole genome shotgun (WGS) entry which is preliminary data.</text>
</comment>
<reference evidence="5 6" key="1">
    <citation type="submission" date="2019-08" db="EMBL/GenBank/DDBJ databases">
        <title>Bioinformatics analysis of the strain L3 and L5.</title>
        <authorList>
            <person name="Li X."/>
        </authorList>
    </citation>
    <scope>NUCLEOTIDE SEQUENCE [LARGE SCALE GENOMIC DNA]</scope>
    <source>
        <strain evidence="5 6">L3</strain>
    </source>
</reference>
<proteinExistence type="predicted"/>
<dbReference type="Gene3D" id="1.10.10.10">
    <property type="entry name" value="Winged helix-like DNA-binding domain superfamily/Winged helix DNA-binding domain"/>
    <property type="match status" value="1"/>
</dbReference>
<dbReference type="PANTHER" id="PTHR44846">
    <property type="entry name" value="MANNOSYL-D-GLYCERATE TRANSPORT/METABOLISM SYSTEM REPRESSOR MNGR-RELATED"/>
    <property type="match status" value="1"/>
</dbReference>
<dbReference type="GO" id="GO:0003700">
    <property type="term" value="F:DNA-binding transcription factor activity"/>
    <property type="evidence" value="ECO:0007669"/>
    <property type="project" value="InterPro"/>
</dbReference>
<dbReference type="PROSITE" id="PS50949">
    <property type="entry name" value="HTH_GNTR"/>
    <property type="match status" value="1"/>
</dbReference>
<dbReference type="InterPro" id="IPR036390">
    <property type="entry name" value="WH_DNA-bd_sf"/>
</dbReference>
<dbReference type="Pfam" id="PF00392">
    <property type="entry name" value="GntR"/>
    <property type="match status" value="1"/>
</dbReference>
<feature type="domain" description="HTH gntR-type" evidence="4">
    <location>
        <begin position="17"/>
        <end position="85"/>
    </location>
</feature>
<dbReference type="PRINTS" id="PR00035">
    <property type="entry name" value="HTHGNTR"/>
</dbReference>
<dbReference type="SUPFAM" id="SSF64288">
    <property type="entry name" value="Chorismate lyase-like"/>
    <property type="match status" value="1"/>
</dbReference>
<dbReference type="GO" id="GO:0045892">
    <property type="term" value="P:negative regulation of DNA-templated transcription"/>
    <property type="evidence" value="ECO:0007669"/>
    <property type="project" value="TreeGrafter"/>
</dbReference>
<keyword evidence="6" id="KW-1185">Reference proteome</keyword>
<dbReference type="InterPro" id="IPR000524">
    <property type="entry name" value="Tscrpt_reg_HTH_GntR"/>
</dbReference>
<dbReference type="GO" id="GO:0003677">
    <property type="term" value="F:DNA binding"/>
    <property type="evidence" value="ECO:0007669"/>
    <property type="project" value="UniProtKB-KW"/>
</dbReference>
<dbReference type="Pfam" id="PF07702">
    <property type="entry name" value="UTRA"/>
    <property type="match status" value="1"/>
</dbReference>
<evidence type="ECO:0000256" key="1">
    <source>
        <dbReference type="ARBA" id="ARBA00023015"/>
    </source>
</evidence>
<evidence type="ECO:0000259" key="4">
    <source>
        <dbReference type="PROSITE" id="PS50949"/>
    </source>
</evidence>
<evidence type="ECO:0000256" key="2">
    <source>
        <dbReference type="ARBA" id="ARBA00023125"/>
    </source>
</evidence>
<dbReference type="InterPro" id="IPR036388">
    <property type="entry name" value="WH-like_DNA-bd_sf"/>
</dbReference>
<dbReference type="SMART" id="SM00866">
    <property type="entry name" value="UTRA"/>
    <property type="match status" value="1"/>
</dbReference>
<gene>
    <name evidence="5" type="ORF">F0A16_01005</name>
</gene>
<dbReference type="RefSeq" id="WP_149434072.1">
    <property type="nucleotide sequence ID" value="NZ_VTPX01000001.1"/>
</dbReference>
<dbReference type="EMBL" id="VTPX01000001">
    <property type="protein sequence ID" value="KAA0020963.1"/>
    <property type="molecule type" value="Genomic_DNA"/>
</dbReference>
<dbReference type="Proteomes" id="UP000466024">
    <property type="component" value="Unassembled WGS sequence"/>
</dbReference>
<dbReference type="PANTHER" id="PTHR44846:SF7">
    <property type="entry name" value="TRANSCRIPTIONAL REGULATOR OF 2-AMINOETHYLPHOSPHONATE DEGRADATION OPERONS-RELATED"/>
    <property type="match status" value="1"/>
</dbReference>
<name>A0A640WJZ3_9GAMM</name>